<feature type="domain" description="5'-Nucleotidase C-terminal" evidence="4">
    <location>
        <begin position="416"/>
        <end position="564"/>
    </location>
</feature>
<feature type="domain" description="Calcineurin-like phosphoesterase" evidence="3">
    <location>
        <begin position="68"/>
        <end position="334"/>
    </location>
</feature>
<dbReference type="SUPFAM" id="SSF56300">
    <property type="entry name" value="Metallo-dependent phosphatases"/>
    <property type="match status" value="1"/>
</dbReference>
<dbReference type="InterPro" id="IPR008334">
    <property type="entry name" value="5'-Nucleotdase_C"/>
</dbReference>
<dbReference type="InterPro" id="IPR029052">
    <property type="entry name" value="Metallo-depent_PP-like"/>
</dbReference>
<feature type="chain" id="PRO_5044956397" evidence="2">
    <location>
        <begin position="20"/>
        <end position="604"/>
    </location>
</feature>
<dbReference type="EMBL" id="JAEVLS010000002">
    <property type="protein sequence ID" value="MBM0105357.1"/>
    <property type="molecule type" value="Genomic_DNA"/>
</dbReference>
<dbReference type="Proteomes" id="UP000661077">
    <property type="component" value="Unassembled WGS sequence"/>
</dbReference>
<dbReference type="RefSeq" id="WP_203167404.1">
    <property type="nucleotide sequence ID" value="NZ_JAEVLS010000002.1"/>
</dbReference>
<keyword evidence="1 2" id="KW-0732">Signal</keyword>
<comment type="caution">
    <text evidence="5">The sequence shown here is derived from an EMBL/GenBank/DDBJ whole genome shotgun (WGS) entry which is preliminary data.</text>
</comment>
<dbReference type="Gene3D" id="3.90.780.10">
    <property type="entry name" value="5'-Nucleotidase, C-terminal domain"/>
    <property type="match status" value="1"/>
</dbReference>
<feature type="signal peptide" evidence="2">
    <location>
        <begin position="1"/>
        <end position="19"/>
    </location>
</feature>
<organism evidence="5 6">
    <name type="scientific">Steroidobacter gossypii</name>
    <dbReference type="NCBI Taxonomy" id="2805490"/>
    <lineage>
        <taxon>Bacteria</taxon>
        <taxon>Pseudomonadati</taxon>
        <taxon>Pseudomonadota</taxon>
        <taxon>Gammaproteobacteria</taxon>
        <taxon>Steroidobacterales</taxon>
        <taxon>Steroidobacteraceae</taxon>
        <taxon>Steroidobacter</taxon>
    </lineage>
</organism>
<evidence type="ECO:0000313" key="5">
    <source>
        <dbReference type="EMBL" id="MBM0105357.1"/>
    </source>
</evidence>
<dbReference type="PANTHER" id="PTHR11575:SF24">
    <property type="entry name" value="5'-NUCLEOTIDASE"/>
    <property type="match status" value="1"/>
</dbReference>
<evidence type="ECO:0000259" key="4">
    <source>
        <dbReference type="Pfam" id="PF02872"/>
    </source>
</evidence>
<dbReference type="Gene3D" id="3.60.21.10">
    <property type="match status" value="1"/>
</dbReference>
<dbReference type="SUPFAM" id="SSF55816">
    <property type="entry name" value="5'-nucleotidase (syn. UDP-sugar hydrolase), C-terminal domain"/>
    <property type="match status" value="1"/>
</dbReference>
<evidence type="ECO:0000256" key="2">
    <source>
        <dbReference type="RuleBase" id="RU362119"/>
    </source>
</evidence>
<gene>
    <name evidence="5" type="ORF">JM946_11385</name>
</gene>
<accession>A0ABS1WWL8</accession>
<keyword evidence="6" id="KW-1185">Reference proteome</keyword>
<evidence type="ECO:0000259" key="3">
    <source>
        <dbReference type="Pfam" id="PF00149"/>
    </source>
</evidence>
<protein>
    <submittedName>
        <fullName evidence="5">Bifunctional metallophosphatase/5'-nucleotidase</fullName>
    </submittedName>
</protein>
<keyword evidence="2" id="KW-0378">Hydrolase</keyword>
<keyword evidence="2" id="KW-0547">Nucleotide-binding</keyword>
<dbReference type="InterPro" id="IPR004843">
    <property type="entry name" value="Calcineurin-like_PHP"/>
</dbReference>
<evidence type="ECO:0000256" key="1">
    <source>
        <dbReference type="ARBA" id="ARBA00022729"/>
    </source>
</evidence>
<dbReference type="Pfam" id="PF02872">
    <property type="entry name" value="5_nucleotid_C"/>
    <property type="match status" value="1"/>
</dbReference>
<sequence length="604" mass="64939">MRSRSMWLAVAVATTFSVAAHSHNQYSHSNEADRFEERLEGREARAKAAQRLTWRDSRWKYDPVVKIKLLGINDFHGQLSPRTVGSRPAGGAAVLASYLRAASESAKDGAIIVHAGDHVGASPPNSALLQDEPAISVLNQLANKHCLPVRLFRKLPHDVQAHTQPRCNIIGTFGNHEFDEGIDEALRLVYGGNHEQGPFIEERWQGARFPYISANVIDERTGRSVLPPHTVKLVDGVRIGFIGAVLKETPSIVTPTGVAGLEFIDEADAINASVKQLKRQGVKTIVVTIHQGTGQTSYTGPTDPEVAPPAGPIAEIVKRLDSEVDVVISGHAHGFTNALVANTKGKQILLTQAFSASTAYGDIDLSISRKSADVVEKSAAIVTTWGDEGPGLVPDVKMAQLVAQADERVAPLVNRVVGTVTTALTRTESSAGESSLGNLIADAQRVTTNADFAFMNPGGIRADLAAGEVTWGDLFTIQPFGNDLVSMDLTGAQIKTLLEQQWQGQTFPRILKTSGLTYTWDNARPVGDRVTQILTAEATPLEPTAIYRVTVNSFIAAGGDNFLVLPEGTNRVVGPVDLDALVEYVESLPQPFNAAIEGRITRTN</sequence>
<proteinExistence type="inferred from homology"/>
<dbReference type="InterPro" id="IPR006179">
    <property type="entry name" value="5_nucleotidase/apyrase"/>
</dbReference>
<dbReference type="InterPro" id="IPR036907">
    <property type="entry name" value="5'-Nucleotdase_C_sf"/>
</dbReference>
<reference evidence="5 6" key="1">
    <citation type="journal article" date="2021" name="Int. J. Syst. Evol. Microbiol.">
        <title>Steroidobacter gossypii sp. nov., isolated from soil of cotton cropping field.</title>
        <authorList>
            <person name="Huang R."/>
            <person name="Yang S."/>
            <person name="Zhen C."/>
            <person name="Liu W."/>
        </authorList>
    </citation>
    <scope>NUCLEOTIDE SEQUENCE [LARGE SCALE GENOMIC DNA]</scope>
    <source>
        <strain evidence="5 6">S1-65</strain>
    </source>
</reference>
<evidence type="ECO:0000313" key="6">
    <source>
        <dbReference type="Proteomes" id="UP000661077"/>
    </source>
</evidence>
<name>A0ABS1WWL8_9GAMM</name>
<dbReference type="Pfam" id="PF00149">
    <property type="entry name" value="Metallophos"/>
    <property type="match status" value="1"/>
</dbReference>
<comment type="similarity">
    <text evidence="2">Belongs to the 5'-nucleotidase family.</text>
</comment>
<dbReference type="PANTHER" id="PTHR11575">
    <property type="entry name" value="5'-NUCLEOTIDASE-RELATED"/>
    <property type="match status" value="1"/>
</dbReference>
<dbReference type="PRINTS" id="PR01607">
    <property type="entry name" value="APYRASEFAMLY"/>
</dbReference>